<feature type="transmembrane region" description="Helical" evidence="3">
    <location>
        <begin position="95"/>
        <end position="120"/>
    </location>
</feature>
<dbReference type="InterPro" id="IPR008969">
    <property type="entry name" value="CarboxyPept-like_regulatory"/>
</dbReference>
<proteinExistence type="inferred from homology"/>
<dbReference type="Gene3D" id="2.160.10.10">
    <property type="entry name" value="Hexapeptide repeat proteins"/>
    <property type="match status" value="2"/>
</dbReference>
<dbReference type="Gene3D" id="3.40.50.10790">
    <property type="entry name" value="S-adenosyl-l-methionine hydroxide adenosyltransferase, N-terminal"/>
    <property type="match status" value="1"/>
</dbReference>
<dbReference type="Pfam" id="PF01887">
    <property type="entry name" value="SAM_HAT_N"/>
    <property type="match status" value="1"/>
</dbReference>
<dbReference type="SUPFAM" id="SSF102522">
    <property type="entry name" value="Bacterial fluorinating enzyme, N-terminal domain"/>
    <property type="match status" value="1"/>
</dbReference>
<organism evidence="5 6">
    <name type="scientific">Tuber aestivum</name>
    <name type="common">summer truffle</name>
    <dbReference type="NCBI Taxonomy" id="59557"/>
    <lineage>
        <taxon>Eukaryota</taxon>
        <taxon>Fungi</taxon>
        <taxon>Dikarya</taxon>
        <taxon>Ascomycota</taxon>
        <taxon>Pezizomycotina</taxon>
        <taxon>Pezizomycetes</taxon>
        <taxon>Pezizales</taxon>
        <taxon>Tuberaceae</taxon>
        <taxon>Tuber</taxon>
    </lineage>
</organism>
<keyword evidence="3" id="KW-1133">Transmembrane helix</keyword>
<dbReference type="Gene3D" id="2.40.30.90">
    <property type="entry name" value="Bacterial fluorinating enzyme like"/>
    <property type="match status" value="1"/>
</dbReference>
<reference evidence="5" key="1">
    <citation type="submission" date="2015-10" db="EMBL/GenBank/DDBJ databases">
        <authorList>
            <person name="Regsiter A."/>
            <person name="william w."/>
        </authorList>
    </citation>
    <scope>NUCLEOTIDE SEQUENCE</scope>
    <source>
        <strain evidence="5">Montdore</strain>
    </source>
</reference>
<keyword evidence="6" id="KW-1185">Reference proteome</keyword>
<keyword evidence="3" id="KW-0812">Transmembrane</keyword>
<protein>
    <recommendedName>
        <fullName evidence="4">S-adenosyl-l-methionine hydroxide adenosyltransferase N-terminal domain-containing protein</fullName>
    </recommendedName>
</protein>
<accession>A0A292PHL0</accession>
<dbReference type="SUPFAM" id="SSF101852">
    <property type="entry name" value="Bacterial fluorinating enzyme, C-terminal domain"/>
    <property type="match status" value="1"/>
</dbReference>
<keyword evidence="3" id="KW-0472">Membrane</keyword>
<dbReference type="InterPro" id="IPR046469">
    <property type="entry name" value="SAM_HAT_N"/>
</dbReference>
<keyword evidence="1" id="KW-0949">S-adenosyl-L-methionine</keyword>
<dbReference type="PANTHER" id="PTHR35092:SF1">
    <property type="entry name" value="CHLORINASE MJ1651"/>
    <property type="match status" value="1"/>
</dbReference>
<dbReference type="SUPFAM" id="SSF49464">
    <property type="entry name" value="Carboxypeptidase regulatory domain-like"/>
    <property type="match status" value="1"/>
</dbReference>
<dbReference type="InterPro" id="IPR002747">
    <property type="entry name" value="SAM_OH_AdoTrfase"/>
</dbReference>
<dbReference type="PANTHER" id="PTHR35092">
    <property type="entry name" value="CHLORINASE MJ1651"/>
    <property type="match status" value="1"/>
</dbReference>
<sequence>MEDGSGIGELSQLQPNTTIPAGAYWKGTPAVPIGPNKAAPAIKFTGQNKPMNFALYVAVLALTLGFVFVFPFGLSIPFIVIYYEVILSFGLGWAMILSIPISAMYIIIYCASVALFKWLIIGKLKEEAFSMYSFKYIRKWAVDSLMNMSLTYFRSVYATIYLSSWLRLMGTRIGKATEISTVNQITTDLVKIGAGSFLADSVSLGSPEVHQGTMYLRQITIGNKTFIGNSAVISAGDTIGSNCLIGVLSTPPSNIERKYVNDSSWLGAPPMYLPKRQESVKFADDLTFRPTNKLYFQRGVIELFKITLPYAITSVILLMMGCDIGKDVYMDTSEITEFDLVHIGDHVAINHMCTLQTHLFEDRVMKMAHLHIGDNCNIGAMSVVLYDSTIEEGATLQALSLVMKGETIPKQTQWADFNQDAMITNLKHSITLIFLFFITNLATAQNKILVFQSDFGLKDGAVSAMKGVAVGVSPDLKIFDLTHEIPAYNIWEAAYRLVQTVPYYPAGTVFVSVVDPGVGTARKSVVLKTKTGQFIVTPDNGTLTLVAQSLGIEEVREINEVKNRRKDSGKSYTFHGRDVYAFTGARLASGAITYDQVGNELPKQVVEIPYQKATLENGKLKGSISILDVQYGNIWTDITADLVKQLNPQYGDLLHLQIFHKGKKVYEGDAPYSQTFGAVAEVHHIASGNEWSVEVTLKKDQHNNPLPGATVVISPDGKQTSSDQTGAFKITTTAQAQLIGVNFVGYKLFKQKLTAANHYAISLQADEAMLDEVVLAEQD</sequence>
<dbReference type="InterPro" id="IPR011004">
    <property type="entry name" value="Trimer_LpxA-like_sf"/>
</dbReference>
<evidence type="ECO:0000256" key="1">
    <source>
        <dbReference type="ARBA" id="ARBA00022691"/>
    </source>
</evidence>
<dbReference type="SUPFAM" id="SSF51161">
    <property type="entry name" value="Trimeric LpxA-like enzymes"/>
    <property type="match status" value="2"/>
</dbReference>
<gene>
    <name evidence="5" type="ORF">GSTUAT00009298001</name>
</gene>
<evidence type="ECO:0000256" key="3">
    <source>
        <dbReference type="SAM" id="Phobius"/>
    </source>
</evidence>
<evidence type="ECO:0000256" key="2">
    <source>
        <dbReference type="ARBA" id="ARBA00024035"/>
    </source>
</evidence>
<evidence type="ECO:0000313" key="5">
    <source>
        <dbReference type="EMBL" id="CUS06646.1"/>
    </source>
</evidence>
<feature type="transmembrane region" description="Helical" evidence="3">
    <location>
        <begin position="53"/>
        <end position="83"/>
    </location>
</feature>
<name>A0A292PHL0_9PEZI</name>
<dbReference type="InterPro" id="IPR023227">
    <property type="entry name" value="SAM_OH_AdoTrfase_C_sf"/>
</dbReference>
<evidence type="ECO:0000313" key="6">
    <source>
        <dbReference type="Proteomes" id="UP001412239"/>
    </source>
</evidence>
<dbReference type="EMBL" id="LN892450">
    <property type="protein sequence ID" value="CUS06646.1"/>
    <property type="molecule type" value="Genomic_DNA"/>
</dbReference>
<dbReference type="Pfam" id="PF13715">
    <property type="entry name" value="CarbopepD_reg_2"/>
    <property type="match status" value="1"/>
</dbReference>
<dbReference type="InterPro" id="IPR023228">
    <property type="entry name" value="SAM_OH_AdoTrfase_N_sf"/>
</dbReference>
<evidence type="ECO:0000259" key="4">
    <source>
        <dbReference type="Pfam" id="PF01887"/>
    </source>
</evidence>
<feature type="domain" description="S-adenosyl-l-methionine hydroxide adenosyltransferase N-terminal" evidence="4">
    <location>
        <begin position="450"/>
        <end position="596"/>
    </location>
</feature>
<dbReference type="AlphaFoldDB" id="A0A292PHL0"/>
<dbReference type="Proteomes" id="UP001412239">
    <property type="component" value="Unassembled WGS sequence"/>
</dbReference>
<comment type="similarity">
    <text evidence="2">Belongs to the SAM hydrolase / SAM-dependent halogenase family.</text>
</comment>